<comment type="similarity">
    <text evidence="11 12">Belongs to the TonB-dependent receptor family.</text>
</comment>
<evidence type="ECO:0000313" key="16">
    <source>
        <dbReference type="EMBL" id="TDG13315.1"/>
    </source>
</evidence>
<organism evidence="16 17">
    <name type="scientific">Seongchinamella unica</name>
    <dbReference type="NCBI Taxonomy" id="2547392"/>
    <lineage>
        <taxon>Bacteria</taxon>
        <taxon>Pseudomonadati</taxon>
        <taxon>Pseudomonadota</taxon>
        <taxon>Gammaproteobacteria</taxon>
        <taxon>Cellvibrionales</taxon>
        <taxon>Halieaceae</taxon>
        <taxon>Seongchinamella</taxon>
    </lineage>
</organism>
<feature type="chain" id="PRO_5020189110" evidence="13">
    <location>
        <begin position="29"/>
        <end position="837"/>
    </location>
</feature>
<reference evidence="16 17" key="1">
    <citation type="submission" date="2019-03" db="EMBL/GenBank/DDBJ databases">
        <title>Seongchinamella monodicae gen. nov., sp. nov., a novel member of the Gammaproteobacteria isolated from a tidal mudflat of beach.</title>
        <authorList>
            <person name="Yang H.G."/>
            <person name="Kang J.W."/>
            <person name="Lee S.D."/>
        </authorList>
    </citation>
    <scope>NUCLEOTIDE SEQUENCE [LARGE SCALE GENOMIC DNA]</scope>
    <source>
        <strain evidence="16 17">GH4-78</strain>
    </source>
</reference>
<dbReference type="PROSITE" id="PS52016">
    <property type="entry name" value="TONB_DEPENDENT_REC_3"/>
    <property type="match status" value="1"/>
</dbReference>
<dbReference type="Pfam" id="PF00593">
    <property type="entry name" value="TonB_dep_Rec_b-barrel"/>
    <property type="match status" value="1"/>
</dbReference>
<dbReference type="RefSeq" id="WP_133211172.1">
    <property type="nucleotide sequence ID" value="NZ_SMSE01000002.1"/>
</dbReference>
<dbReference type="PANTHER" id="PTHR32552:SF81">
    <property type="entry name" value="TONB-DEPENDENT OUTER MEMBRANE RECEPTOR"/>
    <property type="match status" value="1"/>
</dbReference>
<keyword evidence="17" id="KW-1185">Reference proteome</keyword>
<evidence type="ECO:0000259" key="14">
    <source>
        <dbReference type="Pfam" id="PF00593"/>
    </source>
</evidence>
<dbReference type="InterPro" id="IPR000531">
    <property type="entry name" value="Beta-barrel_TonB"/>
</dbReference>
<feature type="domain" description="TonB-dependent receptor plug" evidence="15">
    <location>
        <begin position="52"/>
        <end position="160"/>
    </location>
</feature>
<dbReference type="GO" id="GO:0006826">
    <property type="term" value="P:iron ion transport"/>
    <property type="evidence" value="ECO:0007669"/>
    <property type="project" value="UniProtKB-KW"/>
</dbReference>
<keyword evidence="9 11" id="KW-0472">Membrane</keyword>
<gene>
    <name evidence="16" type="ORF">E2F43_07150</name>
</gene>
<keyword evidence="3 11" id="KW-1134">Transmembrane beta strand</keyword>
<feature type="domain" description="TonB-dependent receptor-like beta-barrel" evidence="14">
    <location>
        <begin position="309"/>
        <end position="802"/>
    </location>
</feature>
<keyword evidence="5 11" id="KW-0812">Transmembrane</keyword>
<keyword evidence="13" id="KW-0732">Signal</keyword>
<evidence type="ECO:0000256" key="8">
    <source>
        <dbReference type="ARBA" id="ARBA00023077"/>
    </source>
</evidence>
<keyword evidence="16" id="KW-0675">Receptor</keyword>
<feature type="signal peptide" evidence="13">
    <location>
        <begin position="1"/>
        <end position="28"/>
    </location>
</feature>
<keyword evidence="4" id="KW-0410">Iron transport</keyword>
<dbReference type="InterPro" id="IPR012910">
    <property type="entry name" value="Plug_dom"/>
</dbReference>
<sequence length="837" mass="91703">MVSYSKKALSVAVCVSLSQLFGAVGAQAQNNDENRLQLEEVLVTGTKRTVAQQDLSVAVTTVTAKQLENTFQNDVTALSELAPNVNLTPQTGFNAIAGGMRGTGFNSILVTKDASVGITVDEFAFNHVQSQFIEMFDMEQVEIYRGPQGTLFGKNTTGGAIAFTTKKPVLGEFFGDIEGNYSQFASNDSDAYKIKLGLNVPIGDTLAARLAVIQDNSDGWYTNDKPAGGEFQSLGCPFPPDPAAEACNNAARSKFPDVGRGEDIGGKDVLAAKLKFRWQPNNFYLADLTFEYVKDRGDTVAAVNETPLANQNGGEGYLWPIAGFPGIGGGDPFSTGQSYTATKVVDIPGGHKIDADGIYLNQTFSFDNYEVKWILGTRSQDEVLASTYTGEAYTSQYDASRNSERDQLQNELRLSTKFGGPFNFVTGAAYYEDDVDFLVFGNLGYFLIFAGPAAEFYRDTYEIQVTSQERESMAFYIDGTYDITDALKLTLGFRHTQDEKDFTRLSLGTAENPVSNFITLDEFKGPHKNPLPESAFGNVVKDDKDFSSNTYRIVLDYNWTDDLMTYASFATGFVAGGFSETCGSAFSCQPYASEENENFEIGVKADMLDGKLRFNGALFHTQYENLQRDTVISIKDAAGNDFQETVALNEGESTAIGLELELNYVPTPNLRIDANLGWLDHEYDSYEPGYDPATLGLVGTPQPFDFSDLEVPYSPEFNGGVSVTYFQDLSNGSSLTYNVNVHYQDEAEINPAPASFQGGTIANPVLKQKANTQLEERTLLNAYVTWEGADIPLEISLYGKNLTDEEYRNSANPVANLWNFTTYGAPRELGVQVGYSF</sequence>
<dbReference type="Pfam" id="PF07715">
    <property type="entry name" value="Plug"/>
    <property type="match status" value="1"/>
</dbReference>
<dbReference type="Gene3D" id="2.40.170.20">
    <property type="entry name" value="TonB-dependent receptor, beta-barrel domain"/>
    <property type="match status" value="2"/>
</dbReference>
<evidence type="ECO:0000256" key="2">
    <source>
        <dbReference type="ARBA" id="ARBA00022448"/>
    </source>
</evidence>
<evidence type="ECO:0000256" key="3">
    <source>
        <dbReference type="ARBA" id="ARBA00022452"/>
    </source>
</evidence>
<dbReference type="EMBL" id="SMSE01000002">
    <property type="protein sequence ID" value="TDG13315.1"/>
    <property type="molecule type" value="Genomic_DNA"/>
</dbReference>
<comment type="subcellular location">
    <subcellularLocation>
        <location evidence="1 11">Cell outer membrane</location>
        <topology evidence="1 11">Multi-pass membrane protein</topology>
    </subcellularLocation>
</comment>
<dbReference type="PANTHER" id="PTHR32552">
    <property type="entry name" value="FERRICHROME IRON RECEPTOR-RELATED"/>
    <property type="match status" value="1"/>
</dbReference>
<dbReference type="InterPro" id="IPR036942">
    <property type="entry name" value="Beta-barrel_TonB_sf"/>
</dbReference>
<evidence type="ECO:0000256" key="9">
    <source>
        <dbReference type="ARBA" id="ARBA00023136"/>
    </source>
</evidence>
<comment type="caution">
    <text evidence="16">The sequence shown here is derived from an EMBL/GenBank/DDBJ whole genome shotgun (WGS) entry which is preliminary data.</text>
</comment>
<evidence type="ECO:0000256" key="13">
    <source>
        <dbReference type="SAM" id="SignalP"/>
    </source>
</evidence>
<dbReference type="InterPro" id="IPR039426">
    <property type="entry name" value="TonB-dep_rcpt-like"/>
</dbReference>
<accession>A0A4R5LR13</accession>
<keyword evidence="10 11" id="KW-0998">Cell outer membrane</keyword>
<evidence type="ECO:0000256" key="4">
    <source>
        <dbReference type="ARBA" id="ARBA00022496"/>
    </source>
</evidence>
<dbReference type="SUPFAM" id="SSF56935">
    <property type="entry name" value="Porins"/>
    <property type="match status" value="1"/>
</dbReference>
<proteinExistence type="inferred from homology"/>
<evidence type="ECO:0000256" key="1">
    <source>
        <dbReference type="ARBA" id="ARBA00004571"/>
    </source>
</evidence>
<evidence type="ECO:0000256" key="11">
    <source>
        <dbReference type="PROSITE-ProRule" id="PRU01360"/>
    </source>
</evidence>
<evidence type="ECO:0000256" key="5">
    <source>
        <dbReference type="ARBA" id="ARBA00022692"/>
    </source>
</evidence>
<name>A0A4R5LR13_9GAMM</name>
<evidence type="ECO:0000256" key="10">
    <source>
        <dbReference type="ARBA" id="ARBA00023237"/>
    </source>
</evidence>
<dbReference type="AlphaFoldDB" id="A0A4R5LR13"/>
<evidence type="ECO:0000313" key="17">
    <source>
        <dbReference type="Proteomes" id="UP000295554"/>
    </source>
</evidence>
<protein>
    <submittedName>
        <fullName evidence="16">TonB-dependent receptor</fullName>
    </submittedName>
</protein>
<keyword evidence="7" id="KW-0406">Ion transport</keyword>
<keyword evidence="6" id="KW-0408">Iron</keyword>
<evidence type="ECO:0000256" key="6">
    <source>
        <dbReference type="ARBA" id="ARBA00023004"/>
    </source>
</evidence>
<evidence type="ECO:0000256" key="12">
    <source>
        <dbReference type="RuleBase" id="RU003357"/>
    </source>
</evidence>
<dbReference type="GO" id="GO:0009279">
    <property type="term" value="C:cell outer membrane"/>
    <property type="evidence" value="ECO:0007669"/>
    <property type="project" value="UniProtKB-SubCell"/>
</dbReference>
<evidence type="ECO:0000259" key="15">
    <source>
        <dbReference type="Pfam" id="PF07715"/>
    </source>
</evidence>
<dbReference type="OrthoDB" id="127311at2"/>
<evidence type="ECO:0000256" key="7">
    <source>
        <dbReference type="ARBA" id="ARBA00023065"/>
    </source>
</evidence>
<keyword evidence="2 11" id="KW-0813">Transport</keyword>
<keyword evidence="8 12" id="KW-0798">TonB box</keyword>
<dbReference type="Proteomes" id="UP000295554">
    <property type="component" value="Unassembled WGS sequence"/>
</dbReference>